<dbReference type="PANTHER" id="PTHR36068">
    <property type="entry name" value="OS01G0102500 PROTEIN"/>
    <property type="match status" value="1"/>
</dbReference>
<organism evidence="1">
    <name type="scientific">Albugo laibachii Nc14</name>
    <dbReference type="NCBI Taxonomy" id="890382"/>
    <lineage>
        <taxon>Eukaryota</taxon>
        <taxon>Sar</taxon>
        <taxon>Stramenopiles</taxon>
        <taxon>Oomycota</taxon>
        <taxon>Peronosporomycetes</taxon>
        <taxon>Albuginales</taxon>
        <taxon>Albuginaceae</taxon>
        <taxon>Albugo</taxon>
    </lineage>
</organism>
<reference evidence="1" key="1">
    <citation type="journal article" date="2011" name="PLoS Biol.">
        <title>Gene gain and loss during evolution of obligate parasitism in the white rust pathogen of Arabidopsis thaliana.</title>
        <authorList>
            <person name="Kemen E."/>
            <person name="Gardiner A."/>
            <person name="Schultz-Larsen T."/>
            <person name="Kemen A.C."/>
            <person name="Balmuth A.L."/>
            <person name="Robert-Seilaniantz A."/>
            <person name="Bailey K."/>
            <person name="Holub E."/>
            <person name="Studholme D.J."/>
            <person name="Maclean D."/>
            <person name="Jones J.D."/>
        </authorList>
    </citation>
    <scope>NUCLEOTIDE SEQUENCE</scope>
</reference>
<dbReference type="EMBL" id="FR824190">
    <property type="protein sequence ID" value="CCA22148.1"/>
    <property type="molecule type" value="Genomic_DNA"/>
</dbReference>
<name>F0WLI5_9STRA</name>
<dbReference type="AlphaFoldDB" id="F0WLI5"/>
<dbReference type="PANTHER" id="PTHR36068:SF1">
    <property type="entry name" value="OS01G0102500 PROTEIN"/>
    <property type="match status" value="1"/>
</dbReference>
<dbReference type="HOGENOM" id="CLU_045473_0_0_1"/>
<accession>F0WLI5</accession>
<gene>
    <name evidence="1" type="primary">AlNc14C145G7372</name>
    <name evidence="1" type="ORF">ALNC14_082910</name>
</gene>
<sequence>MQPPERLYLFSMENIVHNYFNKEKASSLGVSTNGEVQRTPPKMIIENDSDIANEDVDILSSPTASVESTETFLVISDFDERDSLKDYWVTEDLYGSFYSNHEPFLDASMEITKYEGYCEAIVKAQECLDSRLLAYSRYQGMMNDYKESLLTSRREFFGLEHSISVLRDRAIVLDHAVTICMGWQKVSGVDGCSRDLLRLLEEEGVTYSAHDTAYSVKYLAPVLPNGDCLFLSLEQLLLYSDECEPLNSHSIRQVGTAHFLAHFNSCAVEEQNRINQTIRNLYHPSLQGGWAVSTFQTRRYIAPVSERDLLLAKCIDLQDRGYSRYEAAEIVYTHYAHPVVNAHTYAKYMSVGSGTNSEYLISLTYTKHGLVSVDVDTNDTRVAWGDDIILESLATAYKRDIFVVLVGCGKMFFLPHCPRKKVESSEEQAVSKSKGQSPWFLLMRLTGSDRGGDHYEPMLCERVRGDGCTEFGQIGD</sequence>
<evidence type="ECO:0000313" key="1">
    <source>
        <dbReference type="EMBL" id="CCA22148.1"/>
    </source>
</evidence>
<protein>
    <submittedName>
        <fullName evidence="1">Uncharacterized protein AlNc14C145G7372</fullName>
    </submittedName>
</protein>
<reference evidence="1" key="2">
    <citation type="submission" date="2011-02" db="EMBL/GenBank/DDBJ databases">
        <authorList>
            <person name="MacLean D."/>
        </authorList>
    </citation>
    <scope>NUCLEOTIDE SEQUENCE</scope>
</reference>
<proteinExistence type="predicted"/>